<evidence type="ECO:0000256" key="3">
    <source>
        <dbReference type="SAM" id="SignalP"/>
    </source>
</evidence>
<dbReference type="GeneID" id="17299931"/>
<reference evidence="6" key="2">
    <citation type="submission" date="2012-11" db="EMBL/GenBank/DDBJ databases">
        <authorList>
            <person name="Kuo A."/>
            <person name="Curtis B.A."/>
            <person name="Tanifuji G."/>
            <person name="Burki F."/>
            <person name="Gruber A."/>
            <person name="Irimia M."/>
            <person name="Maruyama S."/>
            <person name="Arias M.C."/>
            <person name="Ball S.G."/>
            <person name="Gile G.H."/>
            <person name="Hirakawa Y."/>
            <person name="Hopkins J.F."/>
            <person name="Rensing S.A."/>
            <person name="Schmutz J."/>
            <person name="Symeonidi A."/>
            <person name="Elias M."/>
            <person name="Eveleigh R.J."/>
            <person name="Herman E.K."/>
            <person name="Klute M.J."/>
            <person name="Nakayama T."/>
            <person name="Obornik M."/>
            <person name="Reyes-Prieto A."/>
            <person name="Armbrust E.V."/>
            <person name="Aves S.J."/>
            <person name="Beiko R.G."/>
            <person name="Coutinho P."/>
            <person name="Dacks J.B."/>
            <person name="Durnford D.G."/>
            <person name="Fast N.M."/>
            <person name="Green B.R."/>
            <person name="Grisdale C."/>
            <person name="Hempe F."/>
            <person name="Henrissat B."/>
            <person name="Hoppner M.P."/>
            <person name="Ishida K.-I."/>
            <person name="Kim E."/>
            <person name="Koreny L."/>
            <person name="Kroth P.G."/>
            <person name="Liu Y."/>
            <person name="Malik S.-B."/>
            <person name="Maier U.G."/>
            <person name="McRose D."/>
            <person name="Mock T."/>
            <person name="Neilson J.A."/>
            <person name="Onodera N.T."/>
            <person name="Poole A.M."/>
            <person name="Pritham E.J."/>
            <person name="Richards T.A."/>
            <person name="Rocap G."/>
            <person name="Roy S.W."/>
            <person name="Sarai C."/>
            <person name="Schaack S."/>
            <person name="Shirato S."/>
            <person name="Slamovits C.H."/>
            <person name="Spencer D.F."/>
            <person name="Suzuki S."/>
            <person name="Worden A.Z."/>
            <person name="Zauner S."/>
            <person name="Barry K."/>
            <person name="Bell C."/>
            <person name="Bharti A.K."/>
            <person name="Crow J.A."/>
            <person name="Grimwood J."/>
            <person name="Kramer R."/>
            <person name="Lindquist E."/>
            <person name="Lucas S."/>
            <person name="Salamov A."/>
            <person name="McFadden G.I."/>
            <person name="Lane C.E."/>
            <person name="Keeling P.J."/>
            <person name="Gray M.W."/>
            <person name="Grigoriev I.V."/>
            <person name="Archibald J.M."/>
        </authorList>
    </citation>
    <scope>NUCLEOTIDE SEQUENCE</scope>
    <source>
        <strain evidence="6">CCMP2712</strain>
    </source>
</reference>
<dbReference type="HOGENOM" id="CLU_840576_0_0_1"/>
<evidence type="ECO:0000256" key="2">
    <source>
        <dbReference type="SAM" id="Coils"/>
    </source>
</evidence>
<name>L1J496_GUITC</name>
<keyword evidence="3" id="KW-0732">Signal</keyword>
<feature type="chain" id="PRO_5008770877" evidence="3">
    <location>
        <begin position="20"/>
        <end position="331"/>
    </location>
</feature>
<protein>
    <submittedName>
        <fullName evidence="4 5">Uncharacterized protein</fullName>
    </submittedName>
</protein>
<comment type="subcellular location">
    <subcellularLocation>
        <location evidence="1">Plastid</location>
        <location evidence="1">Chloroplast</location>
    </subcellularLocation>
</comment>
<feature type="coiled-coil region" evidence="2">
    <location>
        <begin position="72"/>
        <end position="178"/>
    </location>
</feature>
<reference evidence="5" key="3">
    <citation type="submission" date="2016-03" db="UniProtKB">
        <authorList>
            <consortium name="EnsemblProtists"/>
        </authorList>
    </citation>
    <scope>IDENTIFICATION</scope>
</reference>
<dbReference type="EnsemblProtists" id="EKX43343">
    <property type="protein sequence ID" value="EKX43343"/>
    <property type="gene ID" value="GUITHDRAFT_153328"/>
</dbReference>
<evidence type="ECO:0000313" key="6">
    <source>
        <dbReference type="Proteomes" id="UP000011087"/>
    </source>
</evidence>
<gene>
    <name evidence="4" type="ORF">GUITHDRAFT_153328</name>
</gene>
<dbReference type="OrthoDB" id="202203at2759"/>
<dbReference type="PaxDb" id="55529-EKX43343"/>
<dbReference type="RefSeq" id="XP_005830323.1">
    <property type="nucleotide sequence ID" value="XM_005830266.1"/>
</dbReference>
<evidence type="ECO:0000313" key="4">
    <source>
        <dbReference type="EMBL" id="EKX43343.1"/>
    </source>
</evidence>
<dbReference type="Proteomes" id="UP000011087">
    <property type="component" value="Unassembled WGS sequence"/>
</dbReference>
<evidence type="ECO:0000313" key="5">
    <source>
        <dbReference type="EnsemblProtists" id="EKX43343"/>
    </source>
</evidence>
<dbReference type="AlphaFoldDB" id="L1J496"/>
<feature type="signal peptide" evidence="3">
    <location>
        <begin position="1"/>
        <end position="19"/>
    </location>
</feature>
<evidence type="ECO:0000256" key="1">
    <source>
        <dbReference type="ARBA" id="ARBA00004229"/>
    </source>
</evidence>
<dbReference type="GO" id="GO:0009507">
    <property type="term" value="C:chloroplast"/>
    <property type="evidence" value="ECO:0007669"/>
    <property type="project" value="UniProtKB-SubCell"/>
</dbReference>
<proteinExistence type="predicted"/>
<dbReference type="KEGG" id="gtt:GUITHDRAFT_153328"/>
<organism evidence="4">
    <name type="scientific">Guillardia theta (strain CCMP2712)</name>
    <name type="common">Cryptophyte</name>
    <dbReference type="NCBI Taxonomy" id="905079"/>
    <lineage>
        <taxon>Eukaryota</taxon>
        <taxon>Cryptophyceae</taxon>
        <taxon>Pyrenomonadales</taxon>
        <taxon>Geminigeraceae</taxon>
        <taxon>Guillardia</taxon>
    </lineage>
</organism>
<dbReference type="Gene3D" id="3.40.50.300">
    <property type="entry name" value="P-loop containing nucleotide triphosphate hydrolases"/>
    <property type="match status" value="1"/>
</dbReference>
<keyword evidence="6" id="KW-1185">Reference proteome</keyword>
<sequence length="331" mass="37651">MSTIRCCSILLWSTAAAAAFSAWPVPSRAPFGRLTRRYCKLSEELSRHRSFFKEQAESSGNAKAIEILTFLYEQDIQQIQNLKSERDKTLERYEKQIQDLKSDIQDLKSDKNQTLERYEKQIQDLKSDIQDLKSDKNQTLERYERQIEDLKSNRDKFIKALNDQLQEMKLKALSEEAKMRVIVNNRALIEIAIARYDCTVSLTEGVRTFVMGHLLAGPKNTLSEYSRRVCGQLRHFGFAGKEQSVSKELANLMHEISKPLHAMQVSSTIDRGYVVGGDQPHAEALAIMIAKLQETKLVEGLDVLLVDGRGKCRCVLRDGEILAYSGESGDE</sequence>
<dbReference type="EMBL" id="JH993011">
    <property type="protein sequence ID" value="EKX43343.1"/>
    <property type="molecule type" value="Genomic_DNA"/>
</dbReference>
<reference evidence="4 6" key="1">
    <citation type="journal article" date="2012" name="Nature">
        <title>Algal genomes reveal evolutionary mosaicism and the fate of nucleomorphs.</title>
        <authorList>
            <consortium name="DOE Joint Genome Institute"/>
            <person name="Curtis B.A."/>
            <person name="Tanifuji G."/>
            <person name="Burki F."/>
            <person name="Gruber A."/>
            <person name="Irimia M."/>
            <person name="Maruyama S."/>
            <person name="Arias M.C."/>
            <person name="Ball S.G."/>
            <person name="Gile G.H."/>
            <person name="Hirakawa Y."/>
            <person name="Hopkins J.F."/>
            <person name="Kuo A."/>
            <person name="Rensing S.A."/>
            <person name="Schmutz J."/>
            <person name="Symeonidi A."/>
            <person name="Elias M."/>
            <person name="Eveleigh R.J."/>
            <person name="Herman E.K."/>
            <person name="Klute M.J."/>
            <person name="Nakayama T."/>
            <person name="Obornik M."/>
            <person name="Reyes-Prieto A."/>
            <person name="Armbrust E.V."/>
            <person name="Aves S.J."/>
            <person name="Beiko R.G."/>
            <person name="Coutinho P."/>
            <person name="Dacks J.B."/>
            <person name="Durnford D.G."/>
            <person name="Fast N.M."/>
            <person name="Green B.R."/>
            <person name="Grisdale C.J."/>
            <person name="Hempel F."/>
            <person name="Henrissat B."/>
            <person name="Hoppner M.P."/>
            <person name="Ishida K."/>
            <person name="Kim E."/>
            <person name="Koreny L."/>
            <person name="Kroth P.G."/>
            <person name="Liu Y."/>
            <person name="Malik S.B."/>
            <person name="Maier U.G."/>
            <person name="McRose D."/>
            <person name="Mock T."/>
            <person name="Neilson J.A."/>
            <person name="Onodera N.T."/>
            <person name="Poole A.M."/>
            <person name="Pritham E.J."/>
            <person name="Richards T.A."/>
            <person name="Rocap G."/>
            <person name="Roy S.W."/>
            <person name="Sarai C."/>
            <person name="Schaack S."/>
            <person name="Shirato S."/>
            <person name="Slamovits C.H."/>
            <person name="Spencer D.F."/>
            <person name="Suzuki S."/>
            <person name="Worden A.Z."/>
            <person name="Zauner S."/>
            <person name="Barry K."/>
            <person name="Bell C."/>
            <person name="Bharti A.K."/>
            <person name="Crow J.A."/>
            <person name="Grimwood J."/>
            <person name="Kramer R."/>
            <person name="Lindquist E."/>
            <person name="Lucas S."/>
            <person name="Salamov A."/>
            <person name="McFadden G.I."/>
            <person name="Lane C.E."/>
            <person name="Keeling P.J."/>
            <person name="Gray M.W."/>
            <person name="Grigoriev I.V."/>
            <person name="Archibald J.M."/>
        </authorList>
    </citation>
    <scope>NUCLEOTIDE SEQUENCE</scope>
    <source>
        <strain evidence="4 6">CCMP2712</strain>
    </source>
</reference>
<accession>L1J496</accession>
<keyword evidence="2" id="KW-0175">Coiled coil</keyword>
<dbReference type="InterPro" id="IPR027417">
    <property type="entry name" value="P-loop_NTPase"/>
</dbReference>